<proteinExistence type="predicted"/>
<sequence>MDNKKNANLEEELQENNEHLQKYTAPASKSESCVIAEAMRKSGSCFYNNDDALSNSSHDMGVVLGSISCSHENETDLGGIVNSKTNRILVERYADQDKVTTKHRFTTESSEQFRLHRTTPNGHKHD</sequence>
<feature type="region of interest" description="Disordered" evidence="1">
    <location>
        <begin position="1"/>
        <end position="27"/>
    </location>
</feature>
<organism evidence="2">
    <name type="scientific">viral metagenome</name>
    <dbReference type="NCBI Taxonomy" id="1070528"/>
    <lineage>
        <taxon>unclassified sequences</taxon>
        <taxon>metagenomes</taxon>
        <taxon>organismal metagenomes</taxon>
    </lineage>
</organism>
<accession>A0A6C0LVU0</accession>
<feature type="region of interest" description="Disordered" evidence="1">
    <location>
        <begin position="99"/>
        <end position="126"/>
    </location>
</feature>
<reference evidence="2" key="1">
    <citation type="journal article" date="2020" name="Nature">
        <title>Giant virus diversity and host interactions through global metagenomics.</title>
        <authorList>
            <person name="Schulz F."/>
            <person name="Roux S."/>
            <person name="Paez-Espino D."/>
            <person name="Jungbluth S."/>
            <person name="Walsh D.A."/>
            <person name="Denef V.J."/>
            <person name="McMahon K.D."/>
            <person name="Konstantinidis K.T."/>
            <person name="Eloe-Fadrosh E.A."/>
            <person name="Kyrpides N.C."/>
            <person name="Woyke T."/>
        </authorList>
    </citation>
    <scope>NUCLEOTIDE SEQUENCE</scope>
    <source>
        <strain evidence="2">GVMAG-S-1016713-123</strain>
    </source>
</reference>
<protein>
    <submittedName>
        <fullName evidence="2">Uncharacterized protein</fullName>
    </submittedName>
</protein>
<dbReference type="AlphaFoldDB" id="A0A6C0LVU0"/>
<name>A0A6C0LVU0_9ZZZZ</name>
<evidence type="ECO:0000256" key="1">
    <source>
        <dbReference type="SAM" id="MobiDB-lite"/>
    </source>
</evidence>
<evidence type="ECO:0000313" key="2">
    <source>
        <dbReference type="EMBL" id="QHU34145.1"/>
    </source>
</evidence>
<dbReference type="EMBL" id="MN740567">
    <property type="protein sequence ID" value="QHU34145.1"/>
    <property type="molecule type" value="Genomic_DNA"/>
</dbReference>